<keyword evidence="5 6" id="KW-0472">Membrane</keyword>
<dbReference type="Pfam" id="PF00892">
    <property type="entry name" value="EamA"/>
    <property type="match status" value="2"/>
</dbReference>
<name>A0A1Z4LMW2_9CYAN</name>
<dbReference type="InterPro" id="IPR000620">
    <property type="entry name" value="EamA_dom"/>
</dbReference>
<comment type="subcellular location">
    <subcellularLocation>
        <location evidence="1">Membrane</location>
        <topology evidence="1">Multi-pass membrane protein</topology>
    </subcellularLocation>
</comment>
<evidence type="ECO:0000256" key="1">
    <source>
        <dbReference type="ARBA" id="ARBA00004141"/>
    </source>
</evidence>
<evidence type="ECO:0000256" key="4">
    <source>
        <dbReference type="ARBA" id="ARBA00022989"/>
    </source>
</evidence>
<feature type="transmembrane region" description="Helical" evidence="6">
    <location>
        <begin position="7"/>
        <end position="27"/>
    </location>
</feature>
<keyword evidence="3 6" id="KW-0812">Transmembrane</keyword>
<dbReference type="OrthoDB" id="9813604at2"/>
<dbReference type="AlphaFoldDB" id="A0A1Z4LMW2"/>
<proteinExistence type="inferred from homology"/>
<organism evidence="8 9">
    <name type="scientific">Calothrix parasitica NIES-267</name>
    <dbReference type="NCBI Taxonomy" id="1973488"/>
    <lineage>
        <taxon>Bacteria</taxon>
        <taxon>Bacillati</taxon>
        <taxon>Cyanobacteriota</taxon>
        <taxon>Cyanophyceae</taxon>
        <taxon>Nostocales</taxon>
        <taxon>Calotrichaceae</taxon>
        <taxon>Calothrix</taxon>
    </lineage>
</organism>
<feature type="domain" description="EamA" evidence="7">
    <location>
        <begin position="148"/>
        <end position="277"/>
    </location>
</feature>
<dbReference type="Proteomes" id="UP000218418">
    <property type="component" value="Chromosome"/>
</dbReference>
<feature type="transmembrane region" description="Helical" evidence="6">
    <location>
        <begin position="39"/>
        <end position="57"/>
    </location>
</feature>
<feature type="transmembrane region" description="Helical" evidence="6">
    <location>
        <begin position="146"/>
        <end position="167"/>
    </location>
</feature>
<gene>
    <name evidence="8" type="ORF">NIES267_20430</name>
</gene>
<keyword evidence="9" id="KW-1185">Reference proteome</keyword>
<accession>A0A1Z4LMW2</accession>
<feature type="transmembrane region" description="Helical" evidence="6">
    <location>
        <begin position="261"/>
        <end position="278"/>
    </location>
</feature>
<dbReference type="PANTHER" id="PTHR22911:SF6">
    <property type="entry name" value="SOLUTE CARRIER FAMILY 35 MEMBER G1"/>
    <property type="match status" value="1"/>
</dbReference>
<feature type="transmembrane region" description="Helical" evidence="6">
    <location>
        <begin position="69"/>
        <end position="90"/>
    </location>
</feature>
<reference evidence="8 9" key="1">
    <citation type="submission" date="2017-06" db="EMBL/GenBank/DDBJ databases">
        <title>Genome sequencing of cyanobaciteial culture collection at National Institute for Environmental Studies (NIES).</title>
        <authorList>
            <person name="Hirose Y."/>
            <person name="Shimura Y."/>
            <person name="Fujisawa T."/>
            <person name="Nakamura Y."/>
            <person name="Kawachi M."/>
        </authorList>
    </citation>
    <scope>NUCLEOTIDE SEQUENCE [LARGE SCALE GENOMIC DNA]</scope>
    <source>
        <strain evidence="8 9">NIES-267</strain>
    </source>
</reference>
<protein>
    <recommendedName>
        <fullName evidence="7">EamA domain-containing protein</fullName>
    </recommendedName>
</protein>
<feature type="transmembrane region" description="Helical" evidence="6">
    <location>
        <begin position="236"/>
        <end position="255"/>
    </location>
</feature>
<keyword evidence="4 6" id="KW-1133">Transmembrane helix</keyword>
<feature type="transmembrane region" description="Helical" evidence="6">
    <location>
        <begin position="179"/>
        <end position="199"/>
    </location>
</feature>
<evidence type="ECO:0000256" key="6">
    <source>
        <dbReference type="SAM" id="Phobius"/>
    </source>
</evidence>
<dbReference type="GO" id="GO:0016020">
    <property type="term" value="C:membrane"/>
    <property type="evidence" value="ECO:0007669"/>
    <property type="project" value="UniProtKB-SubCell"/>
</dbReference>
<dbReference type="EMBL" id="AP018227">
    <property type="protein sequence ID" value="BAY82562.1"/>
    <property type="molecule type" value="Genomic_DNA"/>
</dbReference>
<dbReference type="InterPro" id="IPR037185">
    <property type="entry name" value="EmrE-like"/>
</dbReference>
<evidence type="ECO:0000256" key="2">
    <source>
        <dbReference type="ARBA" id="ARBA00007362"/>
    </source>
</evidence>
<dbReference type="SUPFAM" id="SSF103481">
    <property type="entry name" value="Multidrug resistance efflux transporter EmrE"/>
    <property type="match status" value="2"/>
</dbReference>
<evidence type="ECO:0000313" key="8">
    <source>
        <dbReference type="EMBL" id="BAY82562.1"/>
    </source>
</evidence>
<feature type="transmembrane region" description="Helical" evidence="6">
    <location>
        <begin position="123"/>
        <end position="140"/>
    </location>
</feature>
<evidence type="ECO:0000256" key="5">
    <source>
        <dbReference type="ARBA" id="ARBA00023136"/>
    </source>
</evidence>
<evidence type="ECO:0000313" key="9">
    <source>
        <dbReference type="Proteomes" id="UP000218418"/>
    </source>
</evidence>
<feature type="transmembrane region" description="Helical" evidence="6">
    <location>
        <begin position="96"/>
        <end position="116"/>
    </location>
</feature>
<feature type="transmembrane region" description="Helical" evidence="6">
    <location>
        <begin position="205"/>
        <end position="224"/>
    </location>
</feature>
<sequence>MGYKQSIIRGAIFILAAELVLTMNGVIIRLASDGLPNEMIVFFRNAFGLLTLMPIFVREGTAIIHTQKLHLHLVRGFCGVTAMYSLFFVLSNLELANAMLLKSTIPIFIPLVAFTWLKERISVMARLAIAIGFCGVFLILEPGTDFDWIMLVGLFSSAVASVSMVTIRKLSATEPAVRTVLYFAIIASLISVIPLTWAWKTPTSGEWLLLIGVGISSTIVQLLTTRGYASAPASQVGIFSYSSVIFGALIGWLFWKELWDINSFIGAIFITAAGFLSVRNRDKTVSVND</sequence>
<dbReference type="PANTHER" id="PTHR22911">
    <property type="entry name" value="ACYL-MALONYL CONDENSING ENZYME-RELATED"/>
    <property type="match status" value="1"/>
</dbReference>
<evidence type="ECO:0000256" key="3">
    <source>
        <dbReference type="ARBA" id="ARBA00022692"/>
    </source>
</evidence>
<feature type="domain" description="EamA" evidence="7">
    <location>
        <begin position="9"/>
        <end position="140"/>
    </location>
</feature>
<evidence type="ECO:0000259" key="7">
    <source>
        <dbReference type="Pfam" id="PF00892"/>
    </source>
</evidence>
<comment type="similarity">
    <text evidence="2">Belongs to the EamA transporter family.</text>
</comment>